<evidence type="ECO:0000256" key="1">
    <source>
        <dbReference type="SAM" id="MobiDB-lite"/>
    </source>
</evidence>
<organism evidence="2 3">
    <name type="scientific">Luteipulveratus halotolerans</name>
    <dbReference type="NCBI Taxonomy" id="1631356"/>
    <lineage>
        <taxon>Bacteria</taxon>
        <taxon>Bacillati</taxon>
        <taxon>Actinomycetota</taxon>
        <taxon>Actinomycetes</taxon>
        <taxon>Micrococcales</taxon>
        <taxon>Dermacoccaceae</taxon>
        <taxon>Luteipulveratus</taxon>
    </lineage>
</organism>
<feature type="compositionally biased region" description="Pro residues" evidence="1">
    <location>
        <begin position="343"/>
        <end position="361"/>
    </location>
</feature>
<dbReference type="PATRIC" id="fig|1631356.3.peg.4527"/>
<reference evidence="3" key="1">
    <citation type="submission" date="2015-03" db="EMBL/GenBank/DDBJ databases">
        <title>Luteipulveratus halotolerans sp. nov., a novel actinobacterium (Dermacoccaceae) from Sarawak, Malaysia.</title>
        <authorList>
            <person name="Juboi H."/>
            <person name="Basik A."/>
            <person name="Shamsul S.S."/>
            <person name="Arnold P."/>
            <person name="Schmitt E.K."/>
            <person name="Sanglier J.-J."/>
            <person name="Yeo T."/>
        </authorList>
    </citation>
    <scope>NUCLEOTIDE SEQUENCE [LARGE SCALE GENOMIC DNA]</scope>
    <source>
        <strain evidence="3">C296001</strain>
    </source>
</reference>
<dbReference type="AlphaFoldDB" id="A0A0L6CPW3"/>
<gene>
    <name evidence="2" type="ORF">VV01_00205</name>
</gene>
<evidence type="ECO:0000313" key="2">
    <source>
        <dbReference type="EMBL" id="KNX39695.1"/>
    </source>
</evidence>
<protein>
    <submittedName>
        <fullName evidence="2">Uncharacterized protein</fullName>
    </submittedName>
</protein>
<comment type="caution">
    <text evidence="2">The sequence shown here is derived from an EMBL/GenBank/DDBJ whole genome shotgun (WGS) entry which is preliminary data.</text>
</comment>
<dbReference type="Proteomes" id="UP000037397">
    <property type="component" value="Unassembled WGS sequence"/>
</dbReference>
<feature type="compositionally biased region" description="Low complexity" evidence="1">
    <location>
        <begin position="313"/>
        <end position="342"/>
    </location>
</feature>
<dbReference type="EMBL" id="LAIR01000001">
    <property type="protein sequence ID" value="KNX39695.1"/>
    <property type="molecule type" value="Genomic_DNA"/>
</dbReference>
<feature type="region of interest" description="Disordered" evidence="1">
    <location>
        <begin position="313"/>
        <end position="367"/>
    </location>
</feature>
<proteinExistence type="predicted"/>
<keyword evidence="3" id="KW-1185">Reference proteome</keyword>
<sequence>MVTVLDGGALVGVDARTSGVVWRVPLGRGSRQVDLSVSSADGQDLVTAITSSRAVTVNGASGAVVFDRGVGRGDEAVSTPLGVVIRRGEVSAQMRTPSGQWVTRAVPPASEPVAPWGSDLLSVNAMGQWWRVTSDRVSPAAKQLPSPAAGARPRGVLGSSGSGLLFAWTSKDGKRQLVQQYAWGDLTRPVKTVTAGRPGSGALSKDALRWSGDGTWFVLDQSLVNLATGKVVTLPADWATETVLTDRAYATPTTAGVRMVTRDGGISTDPIPDASSDHVGMPSAQLGSLGLVVAPGGDGDRLFAVTLATAAAATPTPAPSSATKTPAKPAPSTSTGKTSTPAPTKPKPKSPPKSTPAPTKPKPASTK</sequence>
<evidence type="ECO:0000313" key="3">
    <source>
        <dbReference type="Proteomes" id="UP000037397"/>
    </source>
</evidence>
<name>A0A0L6CPW3_9MICO</name>
<accession>A0A0L6CPW3</accession>